<name>A0AAD3WYD3_PHODD</name>
<accession>A0AAD3WYD3</accession>
<dbReference type="Proteomes" id="UP000480943">
    <property type="component" value="Unassembled WGS sequence"/>
</dbReference>
<evidence type="ECO:0000313" key="2">
    <source>
        <dbReference type="Proteomes" id="UP000480943"/>
    </source>
</evidence>
<protein>
    <submittedName>
        <fullName evidence="1">Uncharacterized protein</fullName>
    </submittedName>
</protein>
<organism evidence="1 2">
    <name type="scientific">Photobacterium damselae subsp. damselae</name>
    <name type="common">Listonella damsela</name>
    <dbReference type="NCBI Taxonomy" id="85581"/>
    <lineage>
        <taxon>Bacteria</taxon>
        <taxon>Pseudomonadati</taxon>
        <taxon>Pseudomonadota</taxon>
        <taxon>Gammaproteobacteria</taxon>
        <taxon>Vibrionales</taxon>
        <taxon>Vibrionaceae</taxon>
        <taxon>Photobacterium</taxon>
    </lineage>
</organism>
<dbReference type="RefSeq" id="WP_109376053.1">
    <property type="nucleotide sequence ID" value="NZ_VANF01000029.1"/>
</dbReference>
<dbReference type="EMBL" id="VZUQ01000023">
    <property type="protein sequence ID" value="KAB1184346.1"/>
    <property type="molecule type" value="Genomic_DNA"/>
</dbReference>
<gene>
    <name evidence="1" type="ORF">F6450_02295</name>
</gene>
<proteinExistence type="predicted"/>
<reference evidence="1 2" key="1">
    <citation type="submission" date="2019-09" db="EMBL/GenBank/DDBJ databases">
        <title>Photobacterium damselae subsp. damselae CDC-2227-81, a human clinical isolate.</title>
        <authorList>
            <person name="Osorio C.R."/>
        </authorList>
    </citation>
    <scope>NUCLEOTIDE SEQUENCE [LARGE SCALE GENOMIC DNA]</scope>
    <source>
        <strain evidence="1 2">CDC-2227-81</strain>
    </source>
</reference>
<dbReference type="AlphaFoldDB" id="A0AAD3WYD3"/>
<sequence length="156" mass="17522">MSNELLNRFLAGDPTLSIDELSSLTDDGCEDFTLDANAVREGAKKIKDSPNRFSVSYQKQFTKVFNRLISGIYGRIDTNSFDWDQLITTIDARHSTLMITSAFMHNGEQVKIAVVPDQIKTRFSEVIADYELAHQNLKVLQFVLKPDLSFVSTGLA</sequence>
<evidence type="ECO:0000313" key="1">
    <source>
        <dbReference type="EMBL" id="KAB1184346.1"/>
    </source>
</evidence>
<comment type="caution">
    <text evidence="1">The sequence shown here is derived from an EMBL/GenBank/DDBJ whole genome shotgun (WGS) entry which is preliminary data.</text>
</comment>